<name>A0A8H4LDA7_9HYPO</name>
<dbReference type="GO" id="GO:0016740">
    <property type="term" value="F:transferase activity"/>
    <property type="evidence" value="ECO:0007669"/>
    <property type="project" value="UniProtKB-KW"/>
</dbReference>
<feature type="transmembrane region" description="Helical" evidence="1">
    <location>
        <begin position="544"/>
        <end position="565"/>
    </location>
</feature>
<keyword evidence="1" id="KW-0472">Membrane</keyword>
<dbReference type="InterPro" id="IPR053143">
    <property type="entry name" value="Arylsulfate_ST"/>
</dbReference>
<dbReference type="Pfam" id="PF14269">
    <property type="entry name" value="Arylsulfotran_2"/>
    <property type="match status" value="1"/>
</dbReference>
<evidence type="ECO:0000256" key="2">
    <source>
        <dbReference type="SAM" id="SignalP"/>
    </source>
</evidence>
<dbReference type="EMBL" id="JAADYS010000834">
    <property type="protein sequence ID" value="KAF4466701.1"/>
    <property type="molecule type" value="Genomic_DNA"/>
</dbReference>
<organism evidence="3 4">
    <name type="scientific">Fusarium albosuccineum</name>
    <dbReference type="NCBI Taxonomy" id="1237068"/>
    <lineage>
        <taxon>Eukaryota</taxon>
        <taxon>Fungi</taxon>
        <taxon>Dikarya</taxon>
        <taxon>Ascomycota</taxon>
        <taxon>Pezizomycotina</taxon>
        <taxon>Sordariomycetes</taxon>
        <taxon>Hypocreomycetidae</taxon>
        <taxon>Hypocreales</taxon>
        <taxon>Nectriaceae</taxon>
        <taxon>Fusarium</taxon>
        <taxon>Fusarium decemcellulare species complex</taxon>
    </lineage>
</organism>
<dbReference type="SUPFAM" id="SSF50998">
    <property type="entry name" value="Quinoprotein alcohol dehydrogenase-like"/>
    <property type="match status" value="2"/>
</dbReference>
<reference evidence="3 4" key="1">
    <citation type="submission" date="2020-01" db="EMBL/GenBank/DDBJ databases">
        <title>Identification and distribution of gene clusters putatively required for synthesis of sphingolipid metabolism inhibitors in phylogenetically diverse species of the filamentous fungus Fusarium.</title>
        <authorList>
            <person name="Kim H.-S."/>
            <person name="Busman M."/>
            <person name="Brown D.W."/>
            <person name="Divon H."/>
            <person name="Uhlig S."/>
            <person name="Proctor R.H."/>
        </authorList>
    </citation>
    <scope>NUCLEOTIDE SEQUENCE [LARGE SCALE GENOMIC DNA]</scope>
    <source>
        <strain evidence="3 4">NRRL 20459</strain>
    </source>
</reference>
<keyword evidence="3" id="KW-0808">Transferase</keyword>
<dbReference type="InterPro" id="IPR039535">
    <property type="entry name" value="ASST-like"/>
</dbReference>
<proteinExistence type="predicted"/>
<keyword evidence="1" id="KW-0812">Transmembrane</keyword>
<evidence type="ECO:0000256" key="1">
    <source>
        <dbReference type="SAM" id="Phobius"/>
    </source>
</evidence>
<sequence>MSSFWRRAASAVAALALAGPSLADMVLYKQANEFTSLADASGGFASQRFRSSDIVAPVLNVNHFNRDGIDDARYIFLGTVYGKMRAGPMILDARDFSLVYADQKYDNSYSSNAMMVNGTRYLIFWEGIHNRGHANGYGLVYDENYNLVYNTTAQGLEGALADMHEVQLTQDGTMLFTVYWNIPYDCTIMGGQANAMLMDSGFQEVDPVTNKVLFQWSASEHFTLEDTHARYTEGFGVKEGSGFDFFHINSVQKTDDGNYLISSRHTSTLALIDGVNGQPIWILGGRRNQFKDLSEGRATNFGWQHDARFYKNQSHITMFDNHAEYTGPCKQRPCRSRGLHLAINTTDMTARVVQEYFHPARIDSGAMGGMQKLESGNVIVGWGYTPSFVEYAPNGTVVMSAQRGKVGEGFQADMFAYRAHKGNWTGRPKWLPSAAIDAPHKTTQNATVYLSWNGATDIASWAVLASPYANSLNGFDNVVAWANKTGFETAIFLGNRTNCRYMGAAALDKDGEIMGSTFVIDMQNGQPVLMPSNINSIWPKSEPLVSPFGALVIAGSLVSLGFVLARFFSRRLHWTTNYETTKYERIESEERRIE</sequence>
<dbReference type="PANTHER" id="PTHR35340:SF5">
    <property type="entry name" value="ASST-DOMAIN-CONTAINING PROTEIN"/>
    <property type="match status" value="1"/>
</dbReference>
<keyword evidence="4" id="KW-1185">Reference proteome</keyword>
<feature type="chain" id="PRO_5034674315" evidence="2">
    <location>
        <begin position="24"/>
        <end position="594"/>
    </location>
</feature>
<keyword evidence="1" id="KW-1133">Transmembrane helix</keyword>
<dbReference type="AlphaFoldDB" id="A0A8H4LDA7"/>
<keyword evidence="2" id="KW-0732">Signal</keyword>
<feature type="signal peptide" evidence="2">
    <location>
        <begin position="1"/>
        <end position="23"/>
    </location>
</feature>
<comment type="caution">
    <text evidence="3">The sequence shown here is derived from an EMBL/GenBank/DDBJ whole genome shotgun (WGS) entry which is preliminary data.</text>
</comment>
<evidence type="ECO:0000313" key="4">
    <source>
        <dbReference type="Proteomes" id="UP000554235"/>
    </source>
</evidence>
<dbReference type="InterPro" id="IPR011047">
    <property type="entry name" value="Quinoprotein_ADH-like_sf"/>
</dbReference>
<evidence type="ECO:0000313" key="3">
    <source>
        <dbReference type="EMBL" id="KAF4466701.1"/>
    </source>
</evidence>
<gene>
    <name evidence="3" type="ORF">FALBO_6409</name>
</gene>
<dbReference type="Proteomes" id="UP000554235">
    <property type="component" value="Unassembled WGS sequence"/>
</dbReference>
<dbReference type="OrthoDB" id="5427350at2759"/>
<accession>A0A8H4LDA7</accession>
<dbReference type="PANTHER" id="PTHR35340">
    <property type="entry name" value="PQQ ENZYME REPEAT PROTEIN-RELATED"/>
    <property type="match status" value="1"/>
</dbReference>
<protein>
    <submittedName>
        <fullName evidence="3">Arylsulfotransferase</fullName>
    </submittedName>
</protein>